<keyword evidence="2 6" id="KW-0812">Transmembrane</keyword>
<feature type="transmembrane region" description="Helical" evidence="6">
    <location>
        <begin position="387"/>
        <end position="405"/>
    </location>
</feature>
<accession>A0ABT9D8Y5</accession>
<keyword evidence="3 6" id="KW-1133">Transmembrane helix</keyword>
<feature type="transmembrane region" description="Helical" evidence="6">
    <location>
        <begin position="332"/>
        <end position="351"/>
    </location>
</feature>
<dbReference type="PANTHER" id="PTHR23514:SF13">
    <property type="entry name" value="INNER MEMBRANE PROTEIN YBJJ"/>
    <property type="match status" value="1"/>
</dbReference>
<dbReference type="InterPro" id="IPR011701">
    <property type="entry name" value="MFS"/>
</dbReference>
<name>A0ABT9D8Y5_9CELL</name>
<proteinExistence type="predicted"/>
<sequence length="488" mass="49767">MHRPARLPARLLDLRHRPRRTDLRRAVRGDRIPRQAPVRRPPVRRPLGGRPGDAPDALVARAHLFGLYLLLGLTVSTWLARLPTVRESLHLSTGELGTVLLVGSLGSLTMVLGAGALATRWGSRRSMVVAAWTYSVAAVLLGVGPEVGSVVVLGAGVVAMSVSFALGNVPLNVQSVAIERRMGRTVVPQFHAGFSIGSVLGSGLGALAAWGRVPLVVQFSAVAVVALVWRLRSIPGAVLPMAPQETRAVVTPGGSMREALRAWRDPRTLVLGVLVMAGGLSEGTANNWLAIGVVDGFRAREAVGALVFATFVASMTAARVSGTRLIDRFGRAPVMLASTSTALAGLVGFALSPTLPVAVLGAVAWGLGAGLVVPIGMAAVTGDGVGAAGRVAVASAFASTANLIAPPAIGLAAEAAGVRHAVLLVGGVMIVGVLLSRRVADDRASAVAPSGAPAAVPALEAVDLPVLEAVDLPAAAVTPAVRPEVAAP</sequence>
<feature type="region of interest" description="Disordered" evidence="5">
    <location>
        <begin position="26"/>
        <end position="51"/>
    </location>
</feature>
<dbReference type="InterPro" id="IPR036259">
    <property type="entry name" value="MFS_trans_sf"/>
</dbReference>
<dbReference type="SUPFAM" id="SSF103473">
    <property type="entry name" value="MFS general substrate transporter"/>
    <property type="match status" value="1"/>
</dbReference>
<feature type="transmembrane region" description="Helical" evidence="6">
    <location>
        <begin position="302"/>
        <end position="320"/>
    </location>
</feature>
<evidence type="ECO:0000313" key="8">
    <source>
        <dbReference type="EMBL" id="MDO8105761.1"/>
    </source>
</evidence>
<evidence type="ECO:0000256" key="1">
    <source>
        <dbReference type="ARBA" id="ARBA00004651"/>
    </source>
</evidence>
<keyword evidence="4 6" id="KW-0472">Membrane</keyword>
<dbReference type="Gene3D" id="1.20.1250.20">
    <property type="entry name" value="MFS general substrate transporter like domains"/>
    <property type="match status" value="2"/>
</dbReference>
<evidence type="ECO:0000256" key="5">
    <source>
        <dbReference type="SAM" id="MobiDB-lite"/>
    </source>
</evidence>
<feature type="transmembrane region" description="Helical" evidence="6">
    <location>
        <begin position="126"/>
        <end position="144"/>
    </location>
</feature>
<feature type="transmembrane region" description="Helical" evidence="6">
    <location>
        <begin position="417"/>
        <end position="435"/>
    </location>
</feature>
<feature type="transmembrane region" description="Helical" evidence="6">
    <location>
        <begin position="269"/>
        <end position="290"/>
    </location>
</feature>
<evidence type="ECO:0000259" key="7">
    <source>
        <dbReference type="PROSITE" id="PS50850"/>
    </source>
</evidence>
<gene>
    <name evidence="8" type="ORF">Q6348_00940</name>
</gene>
<evidence type="ECO:0000313" key="9">
    <source>
        <dbReference type="Proteomes" id="UP001232536"/>
    </source>
</evidence>
<protein>
    <submittedName>
        <fullName evidence="8">MFS transporter</fullName>
    </submittedName>
</protein>
<dbReference type="InterPro" id="IPR020846">
    <property type="entry name" value="MFS_dom"/>
</dbReference>
<feature type="domain" description="Major facilitator superfamily (MFS) profile" evidence="7">
    <location>
        <begin position="58"/>
        <end position="444"/>
    </location>
</feature>
<feature type="transmembrane region" description="Helical" evidence="6">
    <location>
        <begin position="99"/>
        <end position="119"/>
    </location>
</feature>
<feature type="transmembrane region" description="Helical" evidence="6">
    <location>
        <begin position="190"/>
        <end position="209"/>
    </location>
</feature>
<evidence type="ECO:0000256" key="4">
    <source>
        <dbReference type="ARBA" id="ARBA00023136"/>
    </source>
</evidence>
<evidence type="ECO:0000256" key="6">
    <source>
        <dbReference type="SAM" id="Phobius"/>
    </source>
</evidence>
<dbReference type="EMBL" id="JAUQYP010000001">
    <property type="protein sequence ID" value="MDO8105761.1"/>
    <property type="molecule type" value="Genomic_DNA"/>
</dbReference>
<feature type="transmembrane region" description="Helical" evidence="6">
    <location>
        <begin position="215"/>
        <end position="231"/>
    </location>
</feature>
<reference evidence="8 9" key="1">
    <citation type="submission" date="2023-07" db="EMBL/GenBank/DDBJ databases">
        <title>Description of novel actinomycetes strains, isolated from tidal flat sediment.</title>
        <authorList>
            <person name="Lu C."/>
        </authorList>
    </citation>
    <scope>NUCLEOTIDE SEQUENCE [LARGE SCALE GENOMIC DNA]</scope>
    <source>
        <strain evidence="8 9">SYSU T00b441</strain>
    </source>
</reference>
<comment type="subcellular location">
    <subcellularLocation>
        <location evidence="1">Cell membrane</location>
        <topology evidence="1">Multi-pass membrane protein</topology>
    </subcellularLocation>
</comment>
<dbReference type="PROSITE" id="PS50850">
    <property type="entry name" value="MFS"/>
    <property type="match status" value="1"/>
</dbReference>
<evidence type="ECO:0000256" key="3">
    <source>
        <dbReference type="ARBA" id="ARBA00022989"/>
    </source>
</evidence>
<feature type="transmembrane region" description="Helical" evidence="6">
    <location>
        <begin position="357"/>
        <end position="380"/>
    </location>
</feature>
<comment type="caution">
    <text evidence="8">The sequence shown here is derived from an EMBL/GenBank/DDBJ whole genome shotgun (WGS) entry which is preliminary data.</text>
</comment>
<evidence type="ECO:0000256" key="2">
    <source>
        <dbReference type="ARBA" id="ARBA00022692"/>
    </source>
</evidence>
<organism evidence="8 9">
    <name type="scientific">Actinotalea lenta</name>
    <dbReference type="NCBI Taxonomy" id="3064654"/>
    <lineage>
        <taxon>Bacteria</taxon>
        <taxon>Bacillati</taxon>
        <taxon>Actinomycetota</taxon>
        <taxon>Actinomycetes</taxon>
        <taxon>Micrococcales</taxon>
        <taxon>Cellulomonadaceae</taxon>
        <taxon>Actinotalea</taxon>
    </lineage>
</organism>
<feature type="transmembrane region" description="Helical" evidence="6">
    <location>
        <begin position="58"/>
        <end position="79"/>
    </location>
</feature>
<dbReference type="InterPro" id="IPR051788">
    <property type="entry name" value="MFS_Transporter"/>
</dbReference>
<keyword evidence="9" id="KW-1185">Reference proteome</keyword>
<feature type="transmembrane region" description="Helical" evidence="6">
    <location>
        <begin position="150"/>
        <end position="169"/>
    </location>
</feature>
<dbReference type="Pfam" id="PF07690">
    <property type="entry name" value="MFS_1"/>
    <property type="match status" value="1"/>
</dbReference>
<dbReference type="Proteomes" id="UP001232536">
    <property type="component" value="Unassembled WGS sequence"/>
</dbReference>
<dbReference type="PANTHER" id="PTHR23514">
    <property type="entry name" value="BYPASS OF STOP CODON PROTEIN 6"/>
    <property type="match status" value="1"/>
</dbReference>
<dbReference type="RefSeq" id="WP_304599468.1">
    <property type="nucleotide sequence ID" value="NZ_JAUQYO010000003.1"/>
</dbReference>